<dbReference type="GO" id="GO:0071949">
    <property type="term" value="F:FAD binding"/>
    <property type="evidence" value="ECO:0007669"/>
    <property type="project" value="InterPro"/>
</dbReference>
<evidence type="ECO:0000313" key="7">
    <source>
        <dbReference type="EMBL" id="ORY67396.1"/>
    </source>
</evidence>
<dbReference type="PANTHER" id="PTHR42973:SF53">
    <property type="entry name" value="FAD-BINDING PCMH-TYPE DOMAIN-CONTAINING PROTEIN-RELATED"/>
    <property type="match status" value="1"/>
</dbReference>
<dbReference type="Proteomes" id="UP000193689">
    <property type="component" value="Unassembled WGS sequence"/>
</dbReference>
<evidence type="ECO:0000256" key="1">
    <source>
        <dbReference type="ARBA" id="ARBA00005466"/>
    </source>
</evidence>
<dbReference type="GeneID" id="63776013"/>
<dbReference type="RefSeq" id="XP_040718020.1">
    <property type="nucleotide sequence ID" value="XM_040859801.1"/>
</dbReference>
<evidence type="ECO:0000259" key="6">
    <source>
        <dbReference type="PROSITE" id="PS51387"/>
    </source>
</evidence>
<dbReference type="Gene3D" id="3.30.465.10">
    <property type="match status" value="1"/>
</dbReference>
<dbReference type="InterPro" id="IPR006094">
    <property type="entry name" value="Oxid_FAD_bind_N"/>
</dbReference>
<accession>A0A1Y2E7Y5</accession>
<keyword evidence="2" id="KW-0285">Flavoprotein</keyword>
<evidence type="ECO:0000256" key="2">
    <source>
        <dbReference type="ARBA" id="ARBA00022630"/>
    </source>
</evidence>
<keyword evidence="8" id="KW-1185">Reference proteome</keyword>
<feature type="signal peptide" evidence="5">
    <location>
        <begin position="1"/>
        <end position="30"/>
    </location>
</feature>
<dbReference type="EMBL" id="MCFJ01000004">
    <property type="protein sequence ID" value="ORY67396.1"/>
    <property type="molecule type" value="Genomic_DNA"/>
</dbReference>
<keyword evidence="3" id="KW-0274">FAD</keyword>
<dbReference type="PANTHER" id="PTHR42973">
    <property type="entry name" value="BINDING OXIDOREDUCTASE, PUTATIVE (AFU_ORTHOLOGUE AFUA_1G17690)-RELATED"/>
    <property type="match status" value="1"/>
</dbReference>
<dbReference type="PROSITE" id="PS51387">
    <property type="entry name" value="FAD_PCMH"/>
    <property type="match status" value="1"/>
</dbReference>
<dbReference type="STRING" id="1141098.A0A1Y2E7Y5"/>
<organism evidence="7 8">
    <name type="scientific">Pseudomassariella vexata</name>
    <dbReference type="NCBI Taxonomy" id="1141098"/>
    <lineage>
        <taxon>Eukaryota</taxon>
        <taxon>Fungi</taxon>
        <taxon>Dikarya</taxon>
        <taxon>Ascomycota</taxon>
        <taxon>Pezizomycotina</taxon>
        <taxon>Sordariomycetes</taxon>
        <taxon>Xylariomycetidae</taxon>
        <taxon>Amphisphaeriales</taxon>
        <taxon>Pseudomassariaceae</taxon>
        <taxon>Pseudomassariella</taxon>
    </lineage>
</organism>
<dbReference type="InParanoid" id="A0A1Y2E7Y5"/>
<comment type="similarity">
    <text evidence="1">Belongs to the oxygen-dependent FAD-linked oxidoreductase family.</text>
</comment>
<dbReference type="OrthoDB" id="2151789at2759"/>
<keyword evidence="5" id="KW-0732">Signal</keyword>
<feature type="chain" id="PRO_5013096070" description="FAD-binding PCMH-type domain-containing protein" evidence="5">
    <location>
        <begin position="31"/>
        <end position="517"/>
    </location>
</feature>
<dbReference type="InterPro" id="IPR016169">
    <property type="entry name" value="FAD-bd_PCMH_sub2"/>
</dbReference>
<evidence type="ECO:0000256" key="3">
    <source>
        <dbReference type="ARBA" id="ARBA00022827"/>
    </source>
</evidence>
<dbReference type="InterPro" id="IPR016166">
    <property type="entry name" value="FAD-bd_PCMH"/>
</dbReference>
<evidence type="ECO:0000256" key="5">
    <source>
        <dbReference type="SAM" id="SignalP"/>
    </source>
</evidence>
<dbReference type="GO" id="GO:0016491">
    <property type="term" value="F:oxidoreductase activity"/>
    <property type="evidence" value="ECO:0007669"/>
    <property type="project" value="UniProtKB-KW"/>
</dbReference>
<sequence>MMGRILDTKVTAIQFVLLAVGLGTSTDATATLCCGSLAEAGLTSRLLYPESTRYNGRQETFFSLHEDLSPWCILQPQTTEEVSTAVKTLGATEPCQFAIRSGGHHHAKASNNIHQGVTIDLGNMNSVKYHAENSTTSVEPGAQWGDIYGKLDPMGLTVAGGRDASVGVAGLVLGGGNSFYSALRGMVCDGVRRFEVVLANGDVVLANKDINSDLFQVLKGGGNNFGIVTRLDVDTFETGKLWGGLVYYPLDATADIIDAFVNFADKIDENPASSSVIFWMYQPAAKGTILGASFANIGGVVMDEPHRDFWAIQNISSSMRTTTITDLTEELILPGEVYTNVEFTLTIKSDGRAIKKVLDLHDQAVEEMKTLSDDFVSAVMFQPIALSYAAGGVARGGNVLGIDRFAETQVLCILWLQVRPELVRVAEQIMGSWYQAGHDYAVSIDQESDWIYLGYAYASQDPFAGYGRENMGKISAAAKKYDPTGVFQSRVPGGFKISKSYSGFYEDQNVMNERDEL</sequence>
<reference evidence="7 8" key="1">
    <citation type="submission" date="2016-07" db="EMBL/GenBank/DDBJ databases">
        <title>Pervasive Adenine N6-methylation of Active Genes in Fungi.</title>
        <authorList>
            <consortium name="DOE Joint Genome Institute"/>
            <person name="Mondo S.J."/>
            <person name="Dannebaum R.O."/>
            <person name="Kuo R.C."/>
            <person name="Labutti K."/>
            <person name="Haridas S."/>
            <person name="Kuo A."/>
            <person name="Salamov A."/>
            <person name="Ahrendt S.R."/>
            <person name="Lipzen A."/>
            <person name="Sullivan W."/>
            <person name="Andreopoulos W.B."/>
            <person name="Clum A."/>
            <person name="Lindquist E."/>
            <person name="Daum C."/>
            <person name="Ramamoorthy G.K."/>
            <person name="Gryganskyi A."/>
            <person name="Culley D."/>
            <person name="Magnuson J.K."/>
            <person name="James T.Y."/>
            <person name="O'Malley M.A."/>
            <person name="Stajich J.E."/>
            <person name="Spatafora J.W."/>
            <person name="Visel A."/>
            <person name="Grigoriev I.V."/>
        </authorList>
    </citation>
    <scope>NUCLEOTIDE SEQUENCE [LARGE SCALE GENOMIC DNA]</scope>
    <source>
        <strain evidence="7 8">CBS 129021</strain>
    </source>
</reference>
<evidence type="ECO:0000256" key="4">
    <source>
        <dbReference type="ARBA" id="ARBA00023002"/>
    </source>
</evidence>
<comment type="caution">
    <text evidence="7">The sequence shown here is derived from an EMBL/GenBank/DDBJ whole genome shotgun (WGS) entry which is preliminary data.</text>
</comment>
<gene>
    <name evidence="7" type="ORF">BCR38DRAFT_426935</name>
</gene>
<evidence type="ECO:0000313" key="8">
    <source>
        <dbReference type="Proteomes" id="UP000193689"/>
    </source>
</evidence>
<dbReference type="SUPFAM" id="SSF56176">
    <property type="entry name" value="FAD-binding/transporter-associated domain-like"/>
    <property type="match status" value="1"/>
</dbReference>
<feature type="domain" description="FAD-binding PCMH-type" evidence="6">
    <location>
        <begin position="66"/>
        <end position="238"/>
    </location>
</feature>
<dbReference type="InterPro" id="IPR036318">
    <property type="entry name" value="FAD-bd_PCMH-like_sf"/>
</dbReference>
<dbReference type="AlphaFoldDB" id="A0A1Y2E7Y5"/>
<name>A0A1Y2E7Y5_9PEZI</name>
<protein>
    <recommendedName>
        <fullName evidence="6">FAD-binding PCMH-type domain-containing protein</fullName>
    </recommendedName>
</protein>
<proteinExistence type="inferred from homology"/>
<keyword evidence="4" id="KW-0560">Oxidoreductase</keyword>
<dbReference type="Pfam" id="PF01565">
    <property type="entry name" value="FAD_binding_4"/>
    <property type="match status" value="1"/>
</dbReference>
<dbReference type="InterPro" id="IPR050416">
    <property type="entry name" value="FAD-linked_Oxidoreductase"/>
</dbReference>